<feature type="domain" description="Class II aldolase/adducin N-terminal" evidence="2">
    <location>
        <begin position="29"/>
        <end position="209"/>
    </location>
</feature>
<dbReference type="GO" id="GO:0005856">
    <property type="term" value="C:cytoskeleton"/>
    <property type="evidence" value="ECO:0007669"/>
    <property type="project" value="TreeGrafter"/>
</dbReference>
<dbReference type="SUPFAM" id="SSF53639">
    <property type="entry name" value="AraD/HMP-PK domain-like"/>
    <property type="match status" value="1"/>
</dbReference>
<dbReference type="NCBIfam" id="NF005451">
    <property type="entry name" value="PRK07044.1"/>
    <property type="match status" value="1"/>
</dbReference>
<dbReference type="FunFam" id="3.40.225.10:FF:000013">
    <property type="entry name" value="Class II aldolase"/>
    <property type="match status" value="1"/>
</dbReference>
<evidence type="ECO:0000259" key="2">
    <source>
        <dbReference type="SMART" id="SM01007"/>
    </source>
</evidence>
<dbReference type="SMART" id="SM01007">
    <property type="entry name" value="Aldolase_II"/>
    <property type="match status" value="1"/>
</dbReference>
<dbReference type="Gene3D" id="3.40.225.10">
    <property type="entry name" value="Class II aldolase/adducin N-terminal domain"/>
    <property type="match status" value="1"/>
</dbReference>
<comment type="similarity">
    <text evidence="1">Belongs to the aldolase class II family.</text>
</comment>
<sequence length="264" mass="29539">MTPPVNSPAIKVVRSVREQVSAEEWQTRVDLAACYRLTAMYGMTEMIANHISCRVPGSHGHFLINPYGMLYEEIDASCLIKIDLDGNVLFNASDYGVNAAGFVIHSAIHMARHDVDCVAHTHTPAGMAVSAMECGLLPLAQTSMRFLHIAYHDFEGIADDVGERERLVRDLGDHEAMVLRNHGLLVVGRTIPATFNLLYRMERACEVQVMALSCNTKLVYPPRDVLEKTFDKVKPRPELPNRNGELAWPALLRKLDRADPSYRN</sequence>
<dbReference type="InterPro" id="IPR051017">
    <property type="entry name" value="Aldolase-II_Adducin_sf"/>
</dbReference>
<protein>
    <submittedName>
        <fullName evidence="3">Ribulose-5-phosphate 4-epimerase/Fuculose-1-phosphate aldolase</fullName>
    </submittedName>
</protein>
<evidence type="ECO:0000256" key="1">
    <source>
        <dbReference type="ARBA" id="ARBA00037961"/>
    </source>
</evidence>
<dbReference type="RefSeq" id="WP_079572128.1">
    <property type="nucleotide sequence ID" value="NZ_LT670818.1"/>
</dbReference>
<dbReference type="Pfam" id="PF00596">
    <property type="entry name" value="Aldolase_II"/>
    <property type="match status" value="1"/>
</dbReference>
<dbReference type="AlphaFoldDB" id="A0A1M5UUF4"/>
<reference evidence="3 4" key="1">
    <citation type="submission" date="2016-11" db="EMBL/GenBank/DDBJ databases">
        <authorList>
            <person name="Jaros S."/>
            <person name="Januszkiewicz K."/>
            <person name="Wedrychowicz H."/>
        </authorList>
    </citation>
    <scope>NUCLEOTIDE SEQUENCE [LARGE SCALE GENOMIC DNA]</scope>
    <source>
        <strain evidence="3 4">GAS242</strain>
    </source>
</reference>
<dbReference type="EMBL" id="LT670818">
    <property type="protein sequence ID" value="SHH66579.1"/>
    <property type="molecule type" value="Genomic_DNA"/>
</dbReference>
<name>A0A1M5UUF4_9BRAD</name>
<dbReference type="PANTHER" id="PTHR10672">
    <property type="entry name" value="ADDUCIN"/>
    <property type="match status" value="1"/>
</dbReference>
<dbReference type="GO" id="GO:0051015">
    <property type="term" value="F:actin filament binding"/>
    <property type="evidence" value="ECO:0007669"/>
    <property type="project" value="TreeGrafter"/>
</dbReference>
<accession>A0A1M5UUF4</accession>
<dbReference type="InterPro" id="IPR001303">
    <property type="entry name" value="Aldolase_II/adducin_N"/>
</dbReference>
<organism evidence="3 4">
    <name type="scientific">Bradyrhizobium erythrophlei</name>
    <dbReference type="NCBI Taxonomy" id="1437360"/>
    <lineage>
        <taxon>Bacteria</taxon>
        <taxon>Pseudomonadati</taxon>
        <taxon>Pseudomonadota</taxon>
        <taxon>Alphaproteobacteria</taxon>
        <taxon>Hyphomicrobiales</taxon>
        <taxon>Nitrobacteraceae</taxon>
        <taxon>Bradyrhizobium</taxon>
    </lineage>
</organism>
<evidence type="ECO:0000313" key="4">
    <source>
        <dbReference type="Proteomes" id="UP000190675"/>
    </source>
</evidence>
<proteinExistence type="inferred from homology"/>
<gene>
    <name evidence="3" type="ORF">SAMN05444169_8663</name>
</gene>
<dbReference type="InterPro" id="IPR036409">
    <property type="entry name" value="Aldolase_II/adducin_N_sf"/>
</dbReference>
<dbReference type="Proteomes" id="UP000190675">
    <property type="component" value="Chromosome I"/>
</dbReference>
<evidence type="ECO:0000313" key="3">
    <source>
        <dbReference type="EMBL" id="SHH66579.1"/>
    </source>
</evidence>
<dbReference type="OrthoDB" id="5291399at2"/>
<dbReference type="PANTHER" id="PTHR10672:SF3">
    <property type="entry name" value="PROTEIN HU-LI TAI SHAO"/>
    <property type="match status" value="1"/>
</dbReference>